<feature type="region of interest" description="Disordered" evidence="1">
    <location>
        <begin position="342"/>
        <end position="432"/>
    </location>
</feature>
<dbReference type="GeneID" id="20225290"/>
<keyword evidence="3" id="KW-1185">Reference proteome</keyword>
<dbReference type="RefSeq" id="XP_009038592.1">
    <property type="nucleotide sequence ID" value="XM_009040344.1"/>
</dbReference>
<dbReference type="PANTHER" id="PTHR14659:SF1">
    <property type="entry name" value="ALPHA- AND GAMMA-ADAPTIN-BINDING PROTEIN P34"/>
    <property type="match status" value="1"/>
</dbReference>
<protein>
    <submittedName>
        <fullName evidence="2">Uncharacterized protein</fullName>
    </submittedName>
</protein>
<evidence type="ECO:0000256" key="1">
    <source>
        <dbReference type="SAM" id="MobiDB-lite"/>
    </source>
</evidence>
<evidence type="ECO:0000313" key="2">
    <source>
        <dbReference type="EMBL" id="EGB06847.1"/>
    </source>
</evidence>
<dbReference type="Proteomes" id="UP000002729">
    <property type="component" value="Unassembled WGS sequence"/>
</dbReference>
<sequence length="454" mass="47293">MSAMESVVSVRVVGPEVERAKLAATLLAYESLVARRVAGEGEKACTVGGDAWEDVGSRATLVLGETKYRGPVRAELRLSAGAATPPESNCHGVVLVVSGAAEAWADRWCAAADRCDCCVRLVVGVGGSPFDEAVAAWAIDKGFEYVSGVDVERPTLGYDARDKDGVPRAFEALAEATWPATKAQQGAAPEATARAASRSAPVVAVFGEPAAATRCFNALALRAGGDAPTTGDRDIVDLVISTKYYETTVALPRPASDAVARGPVEALVCAVDAAWTRDVLEAKWAAMEGPNVQTRLAVASHMPEWLLLWAVDRSVEVVNADAVGSRVLEALEATMWSSIDAPKSVEAPERTPAAAPERTSEPAPSPAAAPAPERASEPAPSPAAAPAPPQEEEEDDDDDLGGIGGLGDIGDIIAAIHSGPRPEDLSDAQRRKRAADMALRLMDTLGISDDDDSD</sequence>
<reference evidence="2 3" key="1">
    <citation type="journal article" date="2011" name="Proc. Natl. Acad. Sci. U.S.A.">
        <title>Niche of harmful alga Aureococcus anophagefferens revealed through ecogenomics.</title>
        <authorList>
            <person name="Gobler C.J."/>
            <person name="Berry D.L."/>
            <person name="Dyhrman S.T."/>
            <person name="Wilhelm S.W."/>
            <person name="Salamov A."/>
            <person name="Lobanov A.V."/>
            <person name="Zhang Y."/>
            <person name="Collier J.L."/>
            <person name="Wurch L.L."/>
            <person name="Kustka A.B."/>
            <person name="Dill B.D."/>
            <person name="Shah M."/>
            <person name="VerBerkmoes N.C."/>
            <person name="Kuo A."/>
            <person name="Terry A."/>
            <person name="Pangilinan J."/>
            <person name="Lindquist E.A."/>
            <person name="Lucas S."/>
            <person name="Paulsen I.T."/>
            <person name="Hattenrath-Lehmann T.K."/>
            <person name="Talmage S.C."/>
            <person name="Walker E.A."/>
            <person name="Koch F."/>
            <person name="Burson A.M."/>
            <person name="Marcoval M.A."/>
            <person name="Tang Y.Z."/>
            <person name="Lecleir G.R."/>
            <person name="Coyne K.J."/>
            <person name="Berg G.M."/>
            <person name="Bertrand E.M."/>
            <person name="Saito M.A."/>
            <person name="Gladyshev V.N."/>
            <person name="Grigoriev I.V."/>
        </authorList>
    </citation>
    <scope>NUCLEOTIDE SEQUENCE [LARGE SCALE GENOMIC DNA]</scope>
    <source>
        <strain evidence="3">CCMP 1984</strain>
    </source>
</reference>
<gene>
    <name evidence="2" type="ORF">AURANDRAFT_65350</name>
</gene>
<feature type="compositionally biased region" description="Acidic residues" evidence="1">
    <location>
        <begin position="390"/>
        <end position="400"/>
    </location>
</feature>
<feature type="compositionally biased region" description="Pro residues" evidence="1">
    <location>
        <begin position="379"/>
        <end position="389"/>
    </location>
</feature>
<name>F0YDX4_AURAN</name>
<accession>F0YDX4</accession>
<feature type="compositionally biased region" description="Basic and acidic residues" evidence="1">
    <location>
        <begin position="420"/>
        <end position="429"/>
    </location>
</feature>
<dbReference type="KEGG" id="aaf:AURANDRAFT_65350"/>
<dbReference type="AlphaFoldDB" id="F0YDX4"/>
<dbReference type="InParanoid" id="F0YDX4"/>
<proteinExistence type="predicted"/>
<evidence type="ECO:0000313" key="3">
    <source>
        <dbReference type="Proteomes" id="UP000002729"/>
    </source>
</evidence>
<organism evidence="3">
    <name type="scientific">Aureococcus anophagefferens</name>
    <name type="common">Harmful bloom alga</name>
    <dbReference type="NCBI Taxonomy" id="44056"/>
    <lineage>
        <taxon>Eukaryota</taxon>
        <taxon>Sar</taxon>
        <taxon>Stramenopiles</taxon>
        <taxon>Ochrophyta</taxon>
        <taxon>Pelagophyceae</taxon>
        <taxon>Pelagomonadales</taxon>
        <taxon>Pelagomonadaceae</taxon>
        <taxon>Aureococcus</taxon>
    </lineage>
</organism>
<dbReference type="PANTHER" id="PTHR14659">
    <property type="entry name" value="ALPHA- AND GAMMA-ADAPTIN-BINDING PROTEIN P34"/>
    <property type="match status" value="1"/>
</dbReference>
<dbReference type="EMBL" id="GL833133">
    <property type="protein sequence ID" value="EGB06847.1"/>
    <property type="molecule type" value="Genomic_DNA"/>
</dbReference>
<dbReference type="InterPro" id="IPR019341">
    <property type="entry name" value="Alpha/Gamma-adaptin-bd_p34"/>
</dbReference>